<keyword evidence="2" id="KW-1185">Reference proteome</keyword>
<name>A0ABV7KPG8_PLAOK</name>
<organism evidence="1 2">
    <name type="scientific">Planomicrobium okeanokoites</name>
    <name type="common">Planococcus okeanokoites</name>
    <name type="synonym">Flavobacterium okeanokoites</name>
    <dbReference type="NCBI Taxonomy" id="244"/>
    <lineage>
        <taxon>Bacteria</taxon>
        <taxon>Bacillati</taxon>
        <taxon>Bacillota</taxon>
        <taxon>Bacilli</taxon>
        <taxon>Bacillales</taxon>
        <taxon>Caryophanaceae</taxon>
        <taxon>Planomicrobium</taxon>
    </lineage>
</organism>
<gene>
    <name evidence="1" type="ORF">ACFOEJ_09790</name>
</gene>
<evidence type="ECO:0000313" key="2">
    <source>
        <dbReference type="Proteomes" id="UP001595625"/>
    </source>
</evidence>
<evidence type="ECO:0000313" key="1">
    <source>
        <dbReference type="EMBL" id="MFC3211362.1"/>
    </source>
</evidence>
<protein>
    <submittedName>
        <fullName evidence="1">Uncharacterized protein</fullName>
    </submittedName>
</protein>
<dbReference type="Proteomes" id="UP001595625">
    <property type="component" value="Unassembled WGS sequence"/>
</dbReference>
<proteinExistence type="predicted"/>
<comment type="caution">
    <text evidence="1">The sequence shown here is derived from an EMBL/GenBank/DDBJ whole genome shotgun (WGS) entry which is preliminary data.</text>
</comment>
<dbReference type="EMBL" id="JBHRUJ010000016">
    <property type="protein sequence ID" value="MFC3211362.1"/>
    <property type="molecule type" value="Genomic_DNA"/>
</dbReference>
<accession>A0ABV7KPG8</accession>
<sequence length="66" mass="7525">MFGSWKEFKLLFNQGDNASDACISCGEEDFDLLCKEKSDDETLLAIFICKNCGMQKKMEYGELEVN</sequence>
<reference evidence="2" key="1">
    <citation type="journal article" date="2019" name="Int. J. Syst. Evol. Microbiol.">
        <title>The Global Catalogue of Microorganisms (GCM) 10K type strain sequencing project: providing services to taxonomists for standard genome sequencing and annotation.</title>
        <authorList>
            <consortium name="The Broad Institute Genomics Platform"/>
            <consortium name="The Broad Institute Genome Sequencing Center for Infectious Disease"/>
            <person name="Wu L."/>
            <person name="Ma J."/>
        </authorList>
    </citation>
    <scope>NUCLEOTIDE SEQUENCE [LARGE SCALE GENOMIC DNA]</scope>
    <source>
        <strain evidence="2">CCM 320</strain>
    </source>
</reference>
<dbReference type="RefSeq" id="WP_117312398.1">
    <property type="nucleotide sequence ID" value="NZ_JBHRUJ010000016.1"/>
</dbReference>